<proteinExistence type="inferred from homology"/>
<evidence type="ECO:0000313" key="8">
    <source>
        <dbReference type="Proteomes" id="UP000251993"/>
    </source>
</evidence>
<evidence type="ECO:0000256" key="3">
    <source>
        <dbReference type="ARBA" id="ARBA00022723"/>
    </source>
</evidence>
<keyword evidence="7" id="KW-0675">Receptor</keyword>
<dbReference type="AlphaFoldDB" id="A0A344TGL7"/>
<reference evidence="7 8" key="1">
    <citation type="submission" date="2018-07" db="EMBL/GenBank/DDBJ databases">
        <title>Genome sequencing of Runella.</title>
        <authorList>
            <person name="Baek M.-G."/>
            <person name="Yi H."/>
        </authorList>
    </citation>
    <scope>NUCLEOTIDE SEQUENCE [LARGE SCALE GENOMIC DNA]</scope>
    <source>
        <strain evidence="7 8">HYN0085</strain>
    </source>
</reference>
<keyword evidence="5" id="KW-0813">Transport</keyword>
<dbReference type="InterPro" id="IPR009050">
    <property type="entry name" value="Globin-like_sf"/>
</dbReference>
<sequence length="138" mass="15930">MNDQQKKLVQTSFARIVPKSEYAAQVFYTRFFELVPEVKHLFKSELKTQGIKLFQVISFTVCSLDNMDELLPLLQDLGQKHVKYGAKVQHYQYIGEALLWTLEKVLKSDFTPEIQQAWIDVYSVMSAAMIEAAHQQTA</sequence>
<accession>A0A344TGL7</accession>
<dbReference type="GO" id="GO:0020037">
    <property type="term" value="F:heme binding"/>
    <property type="evidence" value="ECO:0007669"/>
    <property type="project" value="InterPro"/>
</dbReference>
<keyword evidence="3" id="KW-0479">Metal-binding</keyword>
<dbReference type="EMBL" id="CP030850">
    <property type="protein sequence ID" value="AXE17788.1"/>
    <property type="molecule type" value="Genomic_DNA"/>
</dbReference>
<dbReference type="Proteomes" id="UP000251993">
    <property type="component" value="Chromosome"/>
</dbReference>
<keyword evidence="8" id="KW-1185">Reference proteome</keyword>
<dbReference type="SUPFAM" id="SSF46458">
    <property type="entry name" value="Globin-like"/>
    <property type="match status" value="1"/>
</dbReference>
<dbReference type="Gene3D" id="1.10.490.10">
    <property type="entry name" value="Globins"/>
    <property type="match status" value="1"/>
</dbReference>
<dbReference type="OrthoDB" id="9801223at2"/>
<dbReference type="CDD" id="cd12131">
    <property type="entry name" value="HGbI-like"/>
    <property type="match status" value="1"/>
</dbReference>
<dbReference type="Pfam" id="PF00042">
    <property type="entry name" value="Globin"/>
    <property type="match status" value="1"/>
</dbReference>
<dbReference type="GO" id="GO:0071500">
    <property type="term" value="P:cellular response to nitrosative stress"/>
    <property type="evidence" value="ECO:0007669"/>
    <property type="project" value="TreeGrafter"/>
</dbReference>
<comment type="similarity">
    <text evidence="5">Belongs to the globin family.</text>
</comment>
<dbReference type="PANTHER" id="PTHR43396:SF3">
    <property type="entry name" value="FLAVOHEMOPROTEIN"/>
    <property type="match status" value="1"/>
</dbReference>
<dbReference type="GO" id="GO:0005344">
    <property type="term" value="F:oxygen carrier activity"/>
    <property type="evidence" value="ECO:0007669"/>
    <property type="project" value="UniProtKB-KW"/>
</dbReference>
<gene>
    <name evidence="7" type="ORF">DR864_08585</name>
</gene>
<dbReference type="GO" id="GO:0071949">
    <property type="term" value="F:FAD binding"/>
    <property type="evidence" value="ECO:0007669"/>
    <property type="project" value="TreeGrafter"/>
</dbReference>
<dbReference type="GO" id="GO:0046210">
    <property type="term" value="P:nitric oxide catabolic process"/>
    <property type="evidence" value="ECO:0007669"/>
    <property type="project" value="TreeGrafter"/>
</dbReference>
<dbReference type="InterPro" id="IPR000971">
    <property type="entry name" value="Globin"/>
</dbReference>
<evidence type="ECO:0000256" key="2">
    <source>
        <dbReference type="ARBA" id="ARBA00022621"/>
    </source>
</evidence>
<evidence type="ECO:0000259" key="6">
    <source>
        <dbReference type="PROSITE" id="PS01033"/>
    </source>
</evidence>
<feature type="domain" description="Globin" evidence="6">
    <location>
        <begin position="1"/>
        <end position="134"/>
    </location>
</feature>
<organism evidence="7 8">
    <name type="scientific">Runella rosea</name>
    <dbReference type="NCBI Taxonomy" id="2259595"/>
    <lineage>
        <taxon>Bacteria</taxon>
        <taxon>Pseudomonadati</taxon>
        <taxon>Bacteroidota</taxon>
        <taxon>Cytophagia</taxon>
        <taxon>Cytophagales</taxon>
        <taxon>Spirosomataceae</taxon>
        <taxon>Runella</taxon>
    </lineage>
</organism>
<dbReference type="InterPro" id="IPR012292">
    <property type="entry name" value="Globin/Proto"/>
</dbReference>
<dbReference type="GO" id="GO:0019825">
    <property type="term" value="F:oxygen binding"/>
    <property type="evidence" value="ECO:0007669"/>
    <property type="project" value="InterPro"/>
</dbReference>
<keyword evidence="1 5" id="KW-0349">Heme</keyword>
<evidence type="ECO:0000256" key="5">
    <source>
        <dbReference type="RuleBase" id="RU000356"/>
    </source>
</evidence>
<dbReference type="KEGG" id="run:DR864_08585"/>
<dbReference type="PANTHER" id="PTHR43396">
    <property type="entry name" value="FLAVOHEMOPROTEIN"/>
    <property type="match status" value="1"/>
</dbReference>
<dbReference type="GO" id="GO:0046872">
    <property type="term" value="F:metal ion binding"/>
    <property type="evidence" value="ECO:0007669"/>
    <property type="project" value="UniProtKB-KW"/>
</dbReference>
<protein>
    <submittedName>
        <fullName evidence="7">Hemin receptor</fullName>
    </submittedName>
</protein>
<dbReference type="RefSeq" id="WP_114066573.1">
    <property type="nucleotide sequence ID" value="NZ_CP030850.1"/>
</dbReference>
<evidence type="ECO:0000256" key="1">
    <source>
        <dbReference type="ARBA" id="ARBA00022617"/>
    </source>
</evidence>
<keyword evidence="4" id="KW-0408">Iron</keyword>
<evidence type="ECO:0000256" key="4">
    <source>
        <dbReference type="ARBA" id="ARBA00023004"/>
    </source>
</evidence>
<name>A0A344TGL7_9BACT</name>
<evidence type="ECO:0000313" key="7">
    <source>
        <dbReference type="EMBL" id="AXE17788.1"/>
    </source>
</evidence>
<dbReference type="PROSITE" id="PS01033">
    <property type="entry name" value="GLOBIN"/>
    <property type="match status" value="1"/>
</dbReference>
<dbReference type="GO" id="GO:0008941">
    <property type="term" value="F:nitric oxide dioxygenase NAD(P)H activity"/>
    <property type="evidence" value="ECO:0007669"/>
    <property type="project" value="TreeGrafter"/>
</dbReference>
<keyword evidence="2 5" id="KW-0561">Oxygen transport</keyword>